<dbReference type="eggNOG" id="ENOG502QV85">
    <property type="taxonomic scope" value="Eukaryota"/>
</dbReference>
<feature type="compositionally biased region" description="Polar residues" evidence="1">
    <location>
        <begin position="697"/>
        <end position="706"/>
    </location>
</feature>
<dbReference type="GO" id="GO:0003688">
    <property type="term" value="F:DNA replication origin binding"/>
    <property type="evidence" value="ECO:0007669"/>
    <property type="project" value="TreeGrafter"/>
</dbReference>
<accession>A0A093VZG3</accession>
<feature type="compositionally biased region" description="Polar residues" evidence="1">
    <location>
        <begin position="483"/>
        <end position="495"/>
    </location>
</feature>
<dbReference type="InterPro" id="IPR018562">
    <property type="entry name" value="ARS-binding_2"/>
</dbReference>
<feature type="region of interest" description="Disordered" evidence="1">
    <location>
        <begin position="29"/>
        <end position="113"/>
    </location>
</feature>
<reference evidence="2" key="2">
    <citation type="journal article" date="2014" name="PLoS Genet.">
        <title>Signature gene expression reveals novel clues to the molecular mechanisms of dimorphic transition in Penicillium marneffei.</title>
        <authorList>
            <person name="Yang E."/>
            <person name="Wang G."/>
            <person name="Cai J."/>
            <person name="Woo P.C."/>
            <person name="Lau S.K."/>
            <person name="Yuen K.-Y."/>
            <person name="Chow W.-N."/>
            <person name="Lin X."/>
        </authorList>
    </citation>
    <scope>NUCLEOTIDE SEQUENCE</scope>
    <source>
        <strain evidence="2">PM1</strain>
    </source>
</reference>
<gene>
    <name evidence="2" type="ORF">GQ26_0043230</name>
</gene>
<feature type="compositionally biased region" description="Basic and acidic residues" evidence="1">
    <location>
        <begin position="95"/>
        <end position="113"/>
    </location>
</feature>
<feature type="region of interest" description="Disordered" evidence="1">
    <location>
        <begin position="347"/>
        <end position="467"/>
    </location>
</feature>
<dbReference type="PANTHER" id="PTHR42048:SF1">
    <property type="entry name" value="ARS-BINDING PROTEIN 2"/>
    <property type="match status" value="1"/>
</dbReference>
<feature type="compositionally biased region" description="Acidic residues" evidence="1">
    <location>
        <begin position="707"/>
        <end position="716"/>
    </location>
</feature>
<feature type="region of interest" description="Disordered" evidence="1">
    <location>
        <begin position="278"/>
        <end position="300"/>
    </location>
</feature>
<evidence type="ECO:0000313" key="2">
    <source>
        <dbReference type="EMBL" id="KFX51981.1"/>
    </source>
</evidence>
<dbReference type="Pfam" id="PF09441">
    <property type="entry name" value="Abp2"/>
    <property type="match status" value="1"/>
</dbReference>
<sequence>MESAFKASVPQASDANNSIVIQQFARYPPAFDTPLRSGSPGSTRSRLAASQSPPLRRKETPRSLQSSPRGPLSGGAMPPSALRTGMSMSPPMTDLDSRQTFPRDSEGEDAEHRVLPSPEVTDETIDDAYVAFIMYCNPNVPASADSSDLRKTFRAPPRSDGKNFSIYVLWELIRKLDHKELKTWIQLAIELGVEPPSIEKKQSTQKVQQYAVRLKASREARWMRAMHVDAFFEYLLGHDHVYYKQLPLSHAPASEDRDGVPLEEDLALRALVPEWKPKRGRKRAEDKDKEDSRFPKRPQLDTSMAILDNNALAAHAANFPQSAIPFSAFPDDMDAPTDPWVAAASTFGADQNPDAISGQDLRWRPFEGDGSPPGFPRSAYIPRNHQNEQPSVVEPRSALTPSTGEKSRSRRRHGPAVSSAWPNTSGSMTGKIRGRPPNRGSAPGGPFSSFPVNPVRSNTPGDVANMQSSPAVGLEQVPLAPPRNTTSNSAGQLNTKPDKLQLHVPQIDGRPVRLATPPTVMLNGSNEVSNNFNPFPGRRDSVATSNDLDDVASVPSVATERATQAGKVSIHDVTRAVAQKILRSRLIGRPTPMDTEEARSLAHAAVHRLGNIYAMLPVDSVAMFCALYFGVAQKLGIARASPATLTVQVSPSAANGTDSFVVYSIFIEDDQPGQGFRFNTTLSGLTLSSSRTDNTFRNNLESTGLQTDEDEFENDDFAGGSSTDEGSWKQRYMRLRQQMRRKEAAYMLNLAKMNRRPSISES</sequence>
<feature type="compositionally biased region" description="Polar residues" evidence="1">
    <location>
        <begin position="455"/>
        <end position="467"/>
    </location>
</feature>
<evidence type="ECO:0000256" key="1">
    <source>
        <dbReference type="SAM" id="MobiDB-lite"/>
    </source>
</evidence>
<proteinExistence type="predicted"/>
<name>A0A093VZG3_TALMA</name>
<dbReference type="AlphaFoldDB" id="A0A093VZG3"/>
<feature type="compositionally biased region" description="Basic and acidic residues" evidence="1">
    <location>
        <begin position="283"/>
        <end position="294"/>
    </location>
</feature>
<feature type="compositionally biased region" description="Polar residues" evidence="1">
    <location>
        <begin position="39"/>
        <end position="53"/>
    </location>
</feature>
<comment type="caution">
    <text evidence="2">The sequence shown here is derived from an EMBL/GenBank/DDBJ whole genome shotgun (WGS) entry which is preliminary data.</text>
</comment>
<feature type="region of interest" description="Disordered" evidence="1">
    <location>
        <begin position="697"/>
        <end position="730"/>
    </location>
</feature>
<protein>
    <submittedName>
        <fullName evidence="2">ARS-binding protein 2</fullName>
    </submittedName>
</protein>
<dbReference type="HOGENOM" id="CLU_009887_1_0_1"/>
<feature type="region of interest" description="Disordered" evidence="1">
    <location>
        <begin position="476"/>
        <end position="495"/>
    </location>
</feature>
<reference key="1">
    <citation type="journal article" date="2014" name="PLoS Genet.">
        <title>Signature Gene Expression Reveals Novel Clues to the Molecular Mechanisms of Dimorphic Transition in Penicillium marneffei.</title>
        <authorList>
            <person name="Yang E."/>
            <person name="Wang G."/>
            <person name="Cai J."/>
            <person name="Woo P.C."/>
            <person name="Lau S.K."/>
            <person name="Yuen K.-Y."/>
            <person name="Chow W.-N."/>
            <person name="Lin X."/>
        </authorList>
    </citation>
    <scope>NUCLEOTIDE SEQUENCE [LARGE SCALE GENOMIC DNA]</scope>
    <source>
        <strain>PM1</strain>
    </source>
</reference>
<dbReference type="EMBL" id="JPOX01000004">
    <property type="protein sequence ID" value="KFX51981.1"/>
    <property type="molecule type" value="Genomic_DNA"/>
</dbReference>
<dbReference type="PANTHER" id="PTHR42048">
    <property type="entry name" value="ARS-BINDING PROTEIN 2"/>
    <property type="match status" value="1"/>
</dbReference>
<organism evidence="2">
    <name type="scientific">Talaromyces marneffei PM1</name>
    <dbReference type="NCBI Taxonomy" id="1077442"/>
    <lineage>
        <taxon>Eukaryota</taxon>
        <taxon>Fungi</taxon>
        <taxon>Dikarya</taxon>
        <taxon>Ascomycota</taxon>
        <taxon>Pezizomycotina</taxon>
        <taxon>Eurotiomycetes</taxon>
        <taxon>Eurotiomycetidae</taxon>
        <taxon>Eurotiales</taxon>
        <taxon>Trichocomaceae</taxon>
        <taxon>Talaromyces</taxon>
        <taxon>Talaromyces sect. Talaromyces</taxon>
    </lineage>
</organism>